<feature type="transmembrane region" description="Helical" evidence="7">
    <location>
        <begin position="121"/>
        <end position="139"/>
    </location>
</feature>
<reference evidence="8 9" key="1">
    <citation type="journal article" date="2019" name="Sci. Rep.">
        <title>Colletotrichum shisoi sp. nov., an anthracnose pathogen of Perilla frutescens in Japan: molecular phylogenetic, morphological and genomic evidence.</title>
        <authorList>
            <person name="Gan P."/>
            <person name="Tsushima A."/>
            <person name="Hiroyama R."/>
            <person name="Narusaka M."/>
            <person name="Takano Y."/>
            <person name="Narusaka Y."/>
            <person name="Kawaradani M."/>
            <person name="Damm U."/>
            <person name="Shirasu K."/>
        </authorList>
    </citation>
    <scope>NUCLEOTIDE SEQUENCE [LARGE SCALE GENOMIC DNA]</scope>
    <source>
        <strain evidence="8 9">PG-2018a</strain>
    </source>
</reference>
<feature type="transmembrane region" description="Helical" evidence="7">
    <location>
        <begin position="290"/>
        <end position="310"/>
    </location>
</feature>
<dbReference type="SUPFAM" id="SSF103473">
    <property type="entry name" value="MFS general substrate transporter"/>
    <property type="match status" value="1"/>
</dbReference>
<feature type="transmembrane region" description="Helical" evidence="7">
    <location>
        <begin position="401"/>
        <end position="422"/>
    </location>
</feature>
<dbReference type="OrthoDB" id="2985014at2759"/>
<feature type="transmembrane region" description="Helical" evidence="7">
    <location>
        <begin position="368"/>
        <end position="389"/>
    </location>
</feature>
<evidence type="ECO:0000256" key="4">
    <source>
        <dbReference type="ARBA" id="ARBA00022989"/>
    </source>
</evidence>
<feature type="transmembrane region" description="Helical" evidence="7">
    <location>
        <begin position="330"/>
        <end position="356"/>
    </location>
</feature>
<dbReference type="Pfam" id="PF07690">
    <property type="entry name" value="MFS_1"/>
    <property type="match status" value="1"/>
</dbReference>
<feature type="transmembrane region" description="Helical" evidence="7">
    <location>
        <begin position="181"/>
        <end position="204"/>
    </location>
</feature>
<feature type="region of interest" description="Disordered" evidence="6">
    <location>
        <begin position="1"/>
        <end position="20"/>
    </location>
</feature>
<evidence type="ECO:0000256" key="1">
    <source>
        <dbReference type="ARBA" id="ARBA00004141"/>
    </source>
</evidence>
<dbReference type="EMBL" id="PUHP01001824">
    <property type="protein sequence ID" value="TQN65093.1"/>
    <property type="molecule type" value="Genomic_DNA"/>
</dbReference>
<feature type="transmembrane region" description="Helical" evidence="7">
    <location>
        <begin position="216"/>
        <end position="238"/>
    </location>
</feature>
<dbReference type="GO" id="GO:0016020">
    <property type="term" value="C:membrane"/>
    <property type="evidence" value="ECO:0007669"/>
    <property type="project" value="UniProtKB-SubCell"/>
</dbReference>
<feature type="transmembrane region" description="Helical" evidence="7">
    <location>
        <begin position="91"/>
        <end position="109"/>
    </location>
</feature>
<keyword evidence="4 7" id="KW-1133">Transmembrane helix</keyword>
<dbReference type="FunFam" id="1.20.1250.20:FF:000057">
    <property type="entry name" value="MFS general substrate transporter"/>
    <property type="match status" value="1"/>
</dbReference>
<keyword evidence="3 7" id="KW-0812">Transmembrane</keyword>
<keyword evidence="9" id="KW-1185">Reference proteome</keyword>
<dbReference type="GO" id="GO:0022857">
    <property type="term" value="F:transmembrane transporter activity"/>
    <property type="evidence" value="ECO:0007669"/>
    <property type="project" value="InterPro"/>
</dbReference>
<evidence type="ECO:0000256" key="6">
    <source>
        <dbReference type="SAM" id="MobiDB-lite"/>
    </source>
</evidence>
<proteinExistence type="predicted"/>
<dbReference type="InterPro" id="IPR011701">
    <property type="entry name" value="MFS"/>
</dbReference>
<accession>A0A5Q4BDQ4</accession>
<keyword evidence="5 7" id="KW-0472">Membrane</keyword>
<name>A0A5Q4BDQ4_9PEZI</name>
<feature type="transmembrane region" description="Helical" evidence="7">
    <location>
        <begin position="51"/>
        <end position="68"/>
    </location>
</feature>
<evidence type="ECO:0000256" key="5">
    <source>
        <dbReference type="ARBA" id="ARBA00023136"/>
    </source>
</evidence>
<organism evidence="8 9">
    <name type="scientific">Colletotrichum shisoi</name>
    <dbReference type="NCBI Taxonomy" id="2078593"/>
    <lineage>
        <taxon>Eukaryota</taxon>
        <taxon>Fungi</taxon>
        <taxon>Dikarya</taxon>
        <taxon>Ascomycota</taxon>
        <taxon>Pezizomycotina</taxon>
        <taxon>Sordariomycetes</taxon>
        <taxon>Hypocreomycetidae</taxon>
        <taxon>Glomerellales</taxon>
        <taxon>Glomerellaceae</taxon>
        <taxon>Colletotrichum</taxon>
        <taxon>Colletotrichum destructivum species complex</taxon>
    </lineage>
</organism>
<comment type="caution">
    <text evidence="8">The sequence shown here is derived from an EMBL/GenBank/DDBJ whole genome shotgun (WGS) entry which is preliminary data.</text>
</comment>
<dbReference type="Proteomes" id="UP000326340">
    <property type="component" value="Unassembled WGS sequence"/>
</dbReference>
<evidence type="ECO:0000313" key="9">
    <source>
        <dbReference type="Proteomes" id="UP000326340"/>
    </source>
</evidence>
<dbReference type="PANTHER" id="PTHR43791:SF38">
    <property type="entry name" value="MAJOR FACILITATOR SUPERFAMILY (MFS) PROFILE DOMAIN-CONTAINING PROTEIN"/>
    <property type="match status" value="1"/>
</dbReference>
<feature type="transmembrane region" description="Helical" evidence="7">
    <location>
        <begin position="145"/>
        <end position="169"/>
    </location>
</feature>
<evidence type="ECO:0000256" key="2">
    <source>
        <dbReference type="ARBA" id="ARBA00022448"/>
    </source>
</evidence>
<dbReference type="InterPro" id="IPR036259">
    <property type="entry name" value="MFS_trans_sf"/>
</dbReference>
<evidence type="ECO:0000313" key="8">
    <source>
        <dbReference type="EMBL" id="TQN65093.1"/>
    </source>
</evidence>
<sequence length="442" mass="48255">MSLLDNGQKPSLDMKEDKNAPVVGEADAELAEALRNYVPGTREEKQLVRKIDMFLMPVLWIMYILNYVDRTNIGNAKIAGMQKDLGLTDDGYAWVLSIFFFGYLICEVPSNMLLSRSRPSIFLPGIMLVWGALSALMSVSKSYGALLAFRFILGCVEAGFFPGVLYLLSCWYTRAELGKRFAIFYTAAVLSGAFGGLLAGAITANLDDAHGIRGRRWLFIVEGVATVGVALVAFFVLLDYPATARQMTPEQRRLASVRIIADGIASGGQNRRRLSHRDALVAAVSDPRTYAFILLFMLDVGAGTISYFIPTITLTLGYDTVTAQYMTVPIYAVASVCLNVVAAGIWSALPLVLSWTSGVVSLPPEKRAIVLAMVNAFGNFSSVYGSRIWPSRDAPAYRVGFGVTAAFLGAGMVVAALMPLFVKWVDWRGTKAEREVLAEEQE</sequence>
<keyword evidence="2" id="KW-0813">Transport</keyword>
<dbReference type="Gene3D" id="1.20.1250.20">
    <property type="entry name" value="MFS general substrate transporter like domains"/>
    <property type="match status" value="1"/>
</dbReference>
<dbReference type="AlphaFoldDB" id="A0A5Q4BDQ4"/>
<evidence type="ECO:0000256" key="7">
    <source>
        <dbReference type="SAM" id="Phobius"/>
    </source>
</evidence>
<protein>
    <submittedName>
        <fullName evidence="8">Putative transporter</fullName>
    </submittedName>
</protein>
<gene>
    <name evidence="8" type="ORF">CSHISOI_10330</name>
</gene>
<evidence type="ECO:0000256" key="3">
    <source>
        <dbReference type="ARBA" id="ARBA00022692"/>
    </source>
</evidence>
<comment type="subcellular location">
    <subcellularLocation>
        <location evidence="1">Membrane</location>
        <topology evidence="1">Multi-pass membrane protein</topology>
    </subcellularLocation>
</comment>
<dbReference type="PANTHER" id="PTHR43791">
    <property type="entry name" value="PERMEASE-RELATED"/>
    <property type="match status" value="1"/>
</dbReference>